<reference evidence="9 10" key="1">
    <citation type="submission" date="2022-08" db="EMBL/GenBank/DDBJ databases">
        <title>Bacterial and archaeal communities from various locations to study Microbial Dark Matter (Phase II).</title>
        <authorList>
            <person name="Stepanauskas R."/>
        </authorList>
    </citation>
    <scope>NUCLEOTIDE SEQUENCE [LARGE SCALE GENOMIC DNA]</scope>
    <source>
        <strain evidence="9 10">PD1</strain>
    </source>
</reference>
<sequence length="88" mass="10200">MRQLLRMKSTLTEASVRRRLVLKGEGNLIARIRQFLKECWSELKLTQRPTKQEVISYSMAVLFVILAAAAYLAVLDFVLARIFALFQR</sequence>
<dbReference type="Gene3D" id="1.20.5.1030">
    <property type="entry name" value="Preprotein translocase secy subunit"/>
    <property type="match status" value="1"/>
</dbReference>
<comment type="similarity">
    <text evidence="8">Belongs to the SecE/SEC61-gamma family.</text>
</comment>
<dbReference type="Proteomes" id="UP001204798">
    <property type="component" value="Unassembled WGS sequence"/>
</dbReference>
<accession>A0ABT2ELR7</accession>
<evidence type="ECO:0000256" key="2">
    <source>
        <dbReference type="ARBA" id="ARBA00022448"/>
    </source>
</evidence>
<evidence type="ECO:0000256" key="5">
    <source>
        <dbReference type="ARBA" id="ARBA00022989"/>
    </source>
</evidence>
<feature type="transmembrane region" description="Helical" evidence="8">
    <location>
        <begin position="54"/>
        <end position="84"/>
    </location>
</feature>
<evidence type="ECO:0000256" key="6">
    <source>
        <dbReference type="ARBA" id="ARBA00023010"/>
    </source>
</evidence>
<dbReference type="RefSeq" id="WP_259094896.1">
    <property type="nucleotide sequence ID" value="NZ_CP130454.1"/>
</dbReference>
<evidence type="ECO:0000313" key="10">
    <source>
        <dbReference type="Proteomes" id="UP001204798"/>
    </source>
</evidence>
<keyword evidence="5 8" id="KW-1133">Transmembrane helix</keyword>
<keyword evidence="7 8" id="KW-0472">Membrane</keyword>
<dbReference type="InterPro" id="IPR001901">
    <property type="entry name" value="Translocase_SecE/Sec61-g"/>
</dbReference>
<keyword evidence="3 8" id="KW-0812">Transmembrane</keyword>
<protein>
    <recommendedName>
        <fullName evidence="8">Protein translocase subunit SecE</fullName>
    </recommendedName>
</protein>
<dbReference type="InterPro" id="IPR005807">
    <property type="entry name" value="SecE_bac"/>
</dbReference>
<evidence type="ECO:0000256" key="4">
    <source>
        <dbReference type="ARBA" id="ARBA00022927"/>
    </source>
</evidence>
<evidence type="ECO:0000256" key="8">
    <source>
        <dbReference type="HAMAP-Rule" id="MF_00422"/>
    </source>
</evidence>
<comment type="subunit">
    <text evidence="8">Component of the Sec protein translocase complex. Heterotrimer consisting of SecY, SecE and SecG subunits. The heterotrimers can form oligomers, although 1 heterotrimer is thought to be able to translocate proteins. Interacts with the ribosome. Interacts with SecDF, and other proteins may be involved. Interacts with SecA.</text>
</comment>
<keyword evidence="6 8" id="KW-0811">Translocation</keyword>
<organism evidence="9 10">
    <name type="scientific">Candidatus Fervidibacter sacchari</name>
    <dbReference type="NCBI Taxonomy" id="1448929"/>
    <lineage>
        <taxon>Bacteria</taxon>
        <taxon>Candidatus Fervidibacterota</taxon>
        <taxon>Candidatus Fervidibacter</taxon>
    </lineage>
</organism>
<comment type="caution">
    <text evidence="9">The sequence shown here is derived from an EMBL/GenBank/DDBJ whole genome shotgun (WGS) entry which is preliminary data.</text>
</comment>
<evidence type="ECO:0000313" key="9">
    <source>
        <dbReference type="EMBL" id="MCS3918846.1"/>
    </source>
</evidence>
<name>A0ABT2ELR7_9BACT</name>
<evidence type="ECO:0000256" key="7">
    <source>
        <dbReference type="ARBA" id="ARBA00023136"/>
    </source>
</evidence>
<comment type="function">
    <text evidence="8">Essential subunit of the Sec protein translocation channel SecYEG. Clamps together the 2 halves of SecY. May contact the channel plug during translocation.</text>
</comment>
<evidence type="ECO:0000256" key="3">
    <source>
        <dbReference type="ARBA" id="ARBA00022692"/>
    </source>
</evidence>
<keyword evidence="4 8" id="KW-0653">Protein transport</keyword>
<keyword evidence="10" id="KW-1185">Reference proteome</keyword>
<gene>
    <name evidence="8" type="primary">secE</name>
    <name evidence="9" type="ORF">M2350_001246</name>
</gene>
<proteinExistence type="inferred from homology"/>
<evidence type="ECO:0000256" key="1">
    <source>
        <dbReference type="ARBA" id="ARBA00004370"/>
    </source>
</evidence>
<dbReference type="EMBL" id="JANUCP010000002">
    <property type="protein sequence ID" value="MCS3918846.1"/>
    <property type="molecule type" value="Genomic_DNA"/>
</dbReference>
<comment type="subcellular location">
    <subcellularLocation>
        <location evidence="8">Cell membrane</location>
        <topology evidence="8">Single-pass membrane protein</topology>
    </subcellularLocation>
    <subcellularLocation>
        <location evidence="1">Membrane</location>
    </subcellularLocation>
</comment>
<keyword evidence="2 8" id="KW-0813">Transport</keyword>
<dbReference type="HAMAP" id="MF_00422">
    <property type="entry name" value="SecE"/>
    <property type="match status" value="1"/>
</dbReference>
<dbReference type="InterPro" id="IPR038379">
    <property type="entry name" value="SecE_sf"/>
</dbReference>
<dbReference type="Pfam" id="PF00584">
    <property type="entry name" value="SecE"/>
    <property type="match status" value="1"/>
</dbReference>
<keyword evidence="8" id="KW-1003">Cell membrane</keyword>
<dbReference type="NCBIfam" id="TIGR00964">
    <property type="entry name" value="secE_bact"/>
    <property type="match status" value="1"/>
</dbReference>